<sequence>MYGTWGGKKEAADTTAPFRYSVTKGDTLSSIAQKTKQSEKKIRELNPMIFCGKNTAVYPGQELIVDEPLAVSLPPPPELIDHGWGQMHVVRSGESVKSIAVEYNTSEEFIRADNRQYFPQGERGILFPGQMLHIRVVNTQQDDGRLKPGDIVHVVTERDTFDSIADLHKTTRARILLRNKALFPIGQKPRLEAGQTLVVGHQAAIDDDARHIGEVKLTKMIHIVEYGETPEMLCERFHMTMDEMREYNRAYFPKGYRGDIRPNYKLVVKRPDLDDVVAVDDEPQAEYEPIGGGDKKSSKKKKSKKSKKRRGSNMESDPESDSDNE</sequence>
<proteinExistence type="predicted"/>
<feature type="compositionally biased region" description="Basic residues" evidence="1">
    <location>
        <begin position="297"/>
        <end position="311"/>
    </location>
</feature>
<dbReference type="SUPFAM" id="SSF54106">
    <property type="entry name" value="LysM domain"/>
    <property type="match status" value="2"/>
</dbReference>
<dbReference type="PANTHER" id="PTHR33734:SF22">
    <property type="entry name" value="MEMBRANE-BOUND LYTIC MUREIN TRANSGLYCOSYLASE D"/>
    <property type="match status" value="1"/>
</dbReference>
<reference evidence="4 5" key="1">
    <citation type="submission" date="2019-03" db="EMBL/GenBank/DDBJ databases">
        <authorList>
            <person name="Gaulin E."/>
            <person name="Dumas B."/>
        </authorList>
    </citation>
    <scope>NUCLEOTIDE SEQUENCE [LARGE SCALE GENOMIC DNA]</scope>
    <source>
        <strain evidence="4">CBS 568.67</strain>
    </source>
</reference>
<feature type="domain" description="LysM" evidence="2">
    <location>
        <begin position="18"/>
        <end position="65"/>
    </location>
</feature>
<dbReference type="OrthoDB" id="2107166at2759"/>
<dbReference type="CDD" id="cd00118">
    <property type="entry name" value="LysM"/>
    <property type="match status" value="3"/>
</dbReference>
<feature type="region of interest" description="Disordered" evidence="1">
    <location>
        <begin position="278"/>
        <end position="325"/>
    </location>
</feature>
<dbReference type="SMART" id="SM00257">
    <property type="entry name" value="LysM"/>
    <property type="match status" value="4"/>
</dbReference>
<feature type="domain" description="LysM" evidence="2">
    <location>
        <begin position="151"/>
        <end position="199"/>
    </location>
</feature>
<dbReference type="PROSITE" id="PS51782">
    <property type="entry name" value="LYSM"/>
    <property type="match status" value="2"/>
</dbReference>
<accession>A0A485KPK1</accession>
<dbReference type="PANTHER" id="PTHR33734">
    <property type="entry name" value="LYSM DOMAIN-CONTAINING GPI-ANCHORED PROTEIN 2"/>
    <property type="match status" value="1"/>
</dbReference>
<evidence type="ECO:0000256" key="1">
    <source>
        <dbReference type="SAM" id="MobiDB-lite"/>
    </source>
</evidence>
<reference evidence="3" key="2">
    <citation type="submission" date="2019-06" db="EMBL/GenBank/DDBJ databases">
        <title>Genomics analysis of Aphanomyces spp. identifies a new class of oomycete effector associated with host adaptation.</title>
        <authorList>
            <person name="Gaulin E."/>
        </authorList>
    </citation>
    <scope>NUCLEOTIDE SEQUENCE</scope>
    <source>
        <strain evidence="3">CBS 578.67</strain>
    </source>
</reference>
<evidence type="ECO:0000313" key="3">
    <source>
        <dbReference type="EMBL" id="KAF0699586.1"/>
    </source>
</evidence>
<organism evidence="4 5">
    <name type="scientific">Aphanomyces stellatus</name>
    <dbReference type="NCBI Taxonomy" id="120398"/>
    <lineage>
        <taxon>Eukaryota</taxon>
        <taxon>Sar</taxon>
        <taxon>Stramenopiles</taxon>
        <taxon>Oomycota</taxon>
        <taxon>Saprolegniomycetes</taxon>
        <taxon>Saprolegniales</taxon>
        <taxon>Verrucalvaceae</taxon>
        <taxon>Aphanomyces</taxon>
    </lineage>
</organism>
<evidence type="ECO:0000259" key="2">
    <source>
        <dbReference type="PROSITE" id="PS51782"/>
    </source>
</evidence>
<feature type="compositionally biased region" description="Acidic residues" evidence="1">
    <location>
        <begin position="316"/>
        <end position="325"/>
    </location>
</feature>
<dbReference type="AlphaFoldDB" id="A0A485KPK1"/>
<dbReference type="InterPro" id="IPR018392">
    <property type="entry name" value="LysM"/>
</dbReference>
<dbReference type="EMBL" id="VJMH01005167">
    <property type="protein sequence ID" value="KAF0699586.1"/>
    <property type="molecule type" value="Genomic_DNA"/>
</dbReference>
<protein>
    <submittedName>
        <fullName evidence="4">Aste57867_9837 protein</fullName>
    </submittedName>
</protein>
<dbReference type="Pfam" id="PF01476">
    <property type="entry name" value="LysM"/>
    <property type="match status" value="4"/>
</dbReference>
<evidence type="ECO:0000313" key="5">
    <source>
        <dbReference type="Proteomes" id="UP000332933"/>
    </source>
</evidence>
<evidence type="ECO:0000313" key="4">
    <source>
        <dbReference type="EMBL" id="VFT86716.1"/>
    </source>
</evidence>
<dbReference type="Proteomes" id="UP000332933">
    <property type="component" value="Unassembled WGS sequence"/>
</dbReference>
<dbReference type="EMBL" id="CAADRA010005188">
    <property type="protein sequence ID" value="VFT86716.1"/>
    <property type="molecule type" value="Genomic_DNA"/>
</dbReference>
<name>A0A485KPK1_9STRA</name>
<dbReference type="Gene3D" id="3.10.350.10">
    <property type="entry name" value="LysM domain"/>
    <property type="match status" value="2"/>
</dbReference>
<gene>
    <name evidence="4" type="primary">Aste57867_9837</name>
    <name evidence="3" type="ORF">As57867_009798</name>
    <name evidence="4" type="ORF">ASTE57867_9837</name>
</gene>
<dbReference type="InterPro" id="IPR036779">
    <property type="entry name" value="LysM_dom_sf"/>
</dbReference>
<keyword evidence="5" id="KW-1185">Reference proteome</keyword>